<evidence type="ECO:0000313" key="2">
    <source>
        <dbReference type="EMBL" id="CAD7446525.1"/>
    </source>
</evidence>
<keyword evidence="1" id="KW-1133">Transmembrane helix</keyword>
<keyword evidence="1" id="KW-0472">Membrane</keyword>
<accession>A0A7R9I4S8</accession>
<dbReference type="AlphaFoldDB" id="A0A7R9I4S8"/>
<name>A0A7R9I4S8_9NEOP</name>
<keyword evidence="1" id="KW-0812">Transmembrane</keyword>
<feature type="transmembrane region" description="Helical" evidence="1">
    <location>
        <begin position="84"/>
        <end position="105"/>
    </location>
</feature>
<sequence>MNVNKGLELLPPLVAHGCSSRDRPPLCRRYESIKAVVDGYSGNSKLETPSRCIPHVFLRETDAELGRSSRLLSGMIMRSIQHRFVLFGVAVVFIIVIVLGIYFTVTK</sequence>
<proteinExistence type="predicted"/>
<reference evidence="2" key="1">
    <citation type="submission" date="2020-11" db="EMBL/GenBank/DDBJ databases">
        <authorList>
            <person name="Tran Van P."/>
        </authorList>
    </citation>
    <scope>NUCLEOTIDE SEQUENCE</scope>
</reference>
<organism evidence="2">
    <name type="scientific">Timema bartmani</name>
    <dbReference type="NCBI Taxonomy" id="61472"/>
    <lineage>
        <taxon>Eukaryota</taxon>
        <taxon>Metazoa</taxon>
        <taxon>Ecdysozoa</taxon>
        <taxon>Arthropoda</taxon>
        <taxon>Hexapoda</taxon>
        <taxon>Insecta</taxon>
        <taxon>Pterygota</taxon>
        <taxon>Neoptera</taxon>
        <taxon>Polyneoptera</taxon>
        <taxon>Phasmatodea</taxon>
        <taxon>Timematodea</taxon>
        <taxon>Timematoidea</taxon>
        <taxon>Timematidae</taxon>
        <taxon>Timema</taxon>
    </lineage>
</organism>
<dbReference type="EMBL" id="OD568076">
    <property type="protein sequence ID" value="CAD7446525.1"/>
    <property type="molecule type" value="Genomic_DNA"/>
</dbReference>
<gene>
    <name evidence="2" type="ORF">TBIB3V08_LOCUS8854</name>
</gene>
<protein>
    <submittedName>
        <fullName evidence="2">Uncharacterized protein</fullName>
    </submittedName>
</protein>
<evidence type="ECO:0000256" key="1">
    <source>
        <dbReference type="SAM" id="Phobius"/>
    </source>
</evidence>